<dbReference type="Proteomes" id="UP000215027">
    <property type="component" value="Chromosome II"/>
</dbReference>
<dbReference type="CDD" id="cd06170">
    <property type="entry name" value="LuxR_C_like"/>
    <property type="match status" value="1"/>
</dbReference>
<dbReference type="GO" id="GO:0006355">
    <property type="term" value="P:regulation of DNA-templated transcription"/>
    <property type="evidence" value="ECO:0007669"/>
    <property type="project" value="InterPro"/>
</dbReference>
<reference evidence="5" key="1">
    <citation type="submission" date="2016-01" db="EMBL/GenBank/DDBJ databases">
        <authorList>
            <person name="Mcilroy J.S."/>
            <person name="Karst M S."/>
            <person name="Albertsen M."/>
        </authorList>
    </citation>
    <scope>NUCLEOTIDE SEQUENCE</scope>
    <source>
        <strain evidence="5">Cfx-K</strain>
    </source>
</reference>
<evidence type="ECO:0000256" key="1">
    <source>
        <dbReference type="ARBA" id="ARBA00023015"/>
    </source>
</evidence>
<dbReference type="InterPro" id="IPR016032">
    <property type="entry name" value="Sig_transdc_resp-reg_C-effctor"/>
</dbReference>
<sequence>MSALRRLLLDYGLLPQQFLRLDAELFALLEKVAAAQQRSVHDVAVDALYTAVYAAYAQVGNDRRWQELTPRQQQVAALVCLGYTNEAIARQLVISVNTVRSHVRHVLDKYAVASKAELRIILSAWDFESWYDRVE</sequence>
<dbReference type="PANTHER" id="PTHR44688:SF16">
    <property type="entry name" value="DNA-BINDING TRANSCRIPTIONAL ACTIVATOR DEVR_DOSR"/>
    <property type="match status" value="1"/>
</dbReference>
<dbReference type="InterPro" id="IPR036388">
    <property type="entry name" value="WH-like_DNA-bd_sf"/>
</dbReference>
<dbReference type="EMBL" id="LN890656">
    <property type="protein sequence ID" value="CUS05603.1"/>
    <property type="molecule type" value="Genomic_DNA"/>
</dbReference>
<keyword evidence="1" id="KW-0805">Transcription regulation</keyword>
<evidence type="ECO:0000256" key="3">
    <source>
        <dbReference type="ARBA" id="ARBA00023163"/>
    </source>
</evidence>
<evidence type="ECO:0000259" key="4">
    <source>
        <dbReference type="PROSITE" id="PS50043"/>
    </source>
</evidence>
<keyword evidence="6" id="KW-1185">Reference proteome</keyword>
<gene>
    <name evidence="5" type="ORF">CFX0092_B0069</name>
</gene>
<dbReference type="PROSITE" id="PS00622">
    <property type="entry name" value="HTH_LUXR_1"/>
    <property type="match status" value="1"/>
</dbReference>
<dbReference type="SUPFAM" id="SSF46894">
    <property type="entry name" value="C-terminal effector domain of the bipartite response regulators"/>
    <property type="match status" value="1"/>
</dbReference>
<keyword evidence="3" id="KW-0804">Transcription</keyword>
<dbReference type="PROSITE" id="PS50043">
    <property type="entry name" value="HTH_LUXR_2"/>
    <property type="match status" value="1"/>
</dbReference>
<dbReference type="SUPFAM" id="SSF47598">
    <property type="entry name" value="Ribbon-helix-helix"/>
    <property type="match status" value="1"/>
</dbReference>
<dbReference type="Gene3D" id="1.10.10.10">
    <property type="entry name" value="Winged helix-like DNA-binding domain superfamily/Winged helix DNA-binding domain"/>
    <property type="match status" value="1"/>
</dbReference>
<proteinExistence type="predicted"/>
<dbReference type="InterPro" id="IPR000792">
    <property type="entry name" value="Tscrpt_reg_LuxR_C"/>
</dbReference>
<dbReference type="PANTHER" id="PTHR44688">
    <property type="entry name" value="DNA-BINDING TRANSCRIPTIONAL ACTIVATOR DEVR_DOSR"/>
    <property type="match status" value="1"/>
</dbReference>
<evidence type="ECO:0000313" key="5">
    <source>
        <dbReference type="EMBL" id="CUS05603.1"/>
    </source>
</evidence>
<dbReference type="GO" id="GO:0003677">
    <property type="term" value="F:DNA binding"/>
    <property type="evidence" value="ECO:0007669"/>
    <property type="project" value="UniProtKB-KW"/>
</dbReference>
<organism evidence="5 6">
    <name type="scientific">Candidatus Promineifilum breve</name>
    <dbReference type="NCBI Taxonomy" id="1806508"/>
    <lineage>
        <taxon>Bacteria</taxon>
        <taxon>Bacillati</taxon>
        <taxon>Chloroflexota</taxon>
        <taxon>Ardenticatenia</taxon>
        <taxon>Candidatus Promineifilales</taxon>
        <taxon>Candidatus Promineifilaceae</taxon>
        <taxon>Candidatus Promineifilum</taxon>
    </lineage>
</organism>
<name>A0A161JMP8_9CHLR</name>
<dbReference type="KEGG" id="pbf:CFX0092_B0069"/>
<dbReference type="InterPro" id="IPR010985">
    <property type="entry name" value="Ribbon_hlx_hlx"/>
</dbReference>
<evidence type="ECO:0000313" key="6">
    <source>
        <dbReference type="Proteomes" id="UP000215027"/>
    </source>
</evidence>
<dbReference type="PRINTS" id="PR00038">
    <property type="entry name" value="HTHLUXR"/>
</dbReference>
<dbReference type="Pfam" id="PF00196">
    <property type="entry name" value="GerE"/>
    <property type="match status" value="1"/>
</dbReference>
<keyword evidence="2" id="KW-0238">DNA-binding</keyword>
<accession>A0A161JMP8</accession>
<feature type="domain" description="HTH luxR-type" evidence="4">
    <location>
        <begin position="61"/>
        <end position="126"/>
    </location>
</feature>
<dbReference type="AlphaFoldDB" id="A0A161JMP8"/>
<dbReference type="SMART" id="SM00421">
    <property type="entry name" value="HTH_LUXR"/>
    <property type="match status" value="1"/>
</dbReference>
<dbReference type="RefSeq" id="WP_095044994.1">
    <property type="nucleotide sequence ID" value="NZ_LN890656.1"/>
</dbReference>
<evidence type="ECO:0000256" key="2">
    <source>
        <dbReference type="ARBA" id="ARBA00023125"/>
    </source>
</evidence>
<protein>
    <recommendedName>
        <fullName evidence="4">HTH luxR-type domain-containing protein</fullName>
    </recommendedName>
</protein>